<comment type="similarity">
    <text evidence="2">Belongs to the icosahedral plant coat protein family.</text>
</comment>
<evidence type="ECO:0000256" key="4">
    <source>
        <dbReference type="ARBA" id="ARBA00022561"/>
    </source>
</evidence>
<dbReference type="SUPFAM" id="SSF88633">
    <property type="entry name" value="Positive stranded ssRNA viruses"/>
    <property type="match status" value="1"/>
</dbReference>
<evidence type="ECO:0000313" key="9">
    <source>
        <dbReference type="EMBL" id="QQO81430.1"/>
    </source>
</evidence>
<dbReference type="Gene3D" id="2.60.120.20">
    <property type="match status" value="1"/>
</dbReference>
<proteinExistence type="inferred from homology"/>
<keyword evidence="6" id="KW-1142">T=3 icosahedral capsid protein</keyword>
<dbReference type="GO" id="GO:0039617">
    <property type="term" value="C:T=3 icosahedral viral capsid"/>
    <property type="evidence" value="ECO:0007669"/>
    <property type="project" value="UniProtKB-KW"/>
</dbReference>
<sequence>MARRKKNNNNQLLNQLSNLLAQMKVNSKPKAKKQVVPVGQPGMPPSSNPRSRKGAIKGDGTMMRVSREELMFTVTTDSKGWYGASVPINPLSAKDQFSWLAGLASSWERIVWNSLSFHWRSAVGTTADGSVAYGVDWESNNSMPKDRTVVTSLSPVADHPVWQTTQGKPMVCPKRLLQSRLQYLLTQGDVADRGPGVFKVMVQGAAASKMIGEFWISYDVSMYGPRKA</sequence>
<keyword evidence="4" id="KW-0167">Capsid protein</keyword>
<keyword evidence="5" id="KW-0946">Virion</keyword>
<reference evidence="9" key="1">
    <citation type="journal article" date="2020" name="Viruses">
        <title>Soybean Thrips (Thysanoptera: Thripidae) Harbor Highly Diverse Populations of Arthropod, Fungal and Plant Viruses.</title>
        <authorList>
            <person name="Thekke-Veetil T."/>
            <person name="Lagos-Kutz D."/>
            <person name="McCoppin N.K."/>
            <person name="Hartman G.L."/>
            <person name="Ju H.K."/>
            <person name="Lim H.S."/>
            <person name="Domier L.L."/>
        </authorList>
    </citation>
    <scope>NUCLEOTIDE SEQUENCE</scope>
    <source>
        <strain evidence="9">STN1PTV3</strain>
    </source>
</reference>
<dbReference type="GO" id="GO:0005198">
    <property type="term" value="F:structural molecule activity"/>
    <property type="evidence" value="ECO:0007669"/>
    <property type="project" value="InterPro"/>
</dbReference>
<dbReference type="InterPro" id="IPR029053">
    <property type="entry name" value="Viral_coat"/>
</dbReference>
<evidence type="ECO:0000256" key="7">
    <source>
        <dbReference type="SAM" id="MobiDB-lite"/>
    </source>
</evidence>
<feature type="region of interest" description="Disordered" evidence="7">
    <location>
        <begin position="27"/>
        <end position="58"/>
    </location>
</feature>
<feature type="domain" description="Icosahedral viral capsid protein S" evidence="8">
    <location>
        <begin position="45"/>
        <end position="227"/>
    </location>
</feature>
<evidence type="ECO:0000259" key="8">
    <source>
        <dbReference type="Pfam" id="PF00729"/>
    </source>
</evidence>
<name>A0A7T8IMM9_9VIRU</name>
<evidence type="ECO:0000256" key="2">
    <source>
        <dbReference type="ARBA" id="ARBA00007446"/>
    </source>
</evidence>
<dbReference type="InterPro" id="IPR000937">
    <property type="entry name" value="Capsid_prot_S-dom_vir"/>
</dbReference>
<evidence type="ECO:0000256" key="1">
    <source>
        <dbReference type="ARBA" id="ARBA00004328"/>
    </source>
</evidence>
<dbReference type="Pfam" id="PF00729">
    <property type="entry name" value="Viral_coat"/>
    <property type="match status" value="1"/>
</dbReference>
<evidence type="ECO:0000256" key="3">
    <source>
        <dbReference type="ARBA" id="ARBA00018091"/>
    </source>
</evidence>
<dbReference type="EMBL" id="MW039363">
    <property type="protein sequence ID" value="QQO81430.1"/>
    <property type="molecule type" value="Genomic_RNA"/>
</dbReference>
<accession>A0A7T8IMM9</accession>
<protein>
    <recommendedName>
        <fullName evidence="3">Capsid protein</fullName>
    </recommendedName>
</protein>
<evidence type="ECO:0000256" key="5">
    <source>
        <dbReference type="ARBA" id="ARBA00022844"/>
    </source>
</evidence>
<organism evidence="9">
    <name type="scientific">Soybean thrips permutotetra-like virus 3</name>
    <dbReference type="NCBI Taxonomy" id="2801047"/>
    <lineage>
        <taxon>Viruses</taxon>
        <taxon>Riboviria</taxon>
        <taxon>Orthornavirae</taxon>
        <taxon>Permutotetraviridae</taxon>
    </lineage>
</organism>
<evidence type="ECO:0000256" key="6">
    <source>
        <dbReference type="ARBA" id="ARBA00023060"/>
    </source>
</evidence>
<comment type="subcellular location">
    <subcellularLocation>
        <location evidence="1">Virion</location>
    </subcellularLocation>
</comment>